<dbReference type="Pfam" id="PF02891">
    <property type="entry name" value="zf-MIZ"/>
    <property type="match status" value="1"/>
</dbReference>
<keyword evidence="8" id="KW-1185">Reference proteome</keyword>
<dbReference type="Gene3D" id="3.30.40.10">
    <property type="entry name" value="Zinc/RING finger domain, C3HC4 (zinc finger)"/>
    <property type="match status" value="1"/>
</dbReference>
<feature type="compositionally biased region" description="Polar residues" evidence="5">
    <location>
        <begin position="348"/>
        <end position="381"/>
    </location>
</feature>
<dbReference type="GeneID" id="25310989"/>
<evidence type="ECO:0000256" key="5">
    <source>
        <dbReference type="SAM" id="MobiDB-lite"/>
    </source>
</evidence>
<dbReference type="GO" id="GO:0000785">
    <property type="term" value="C:chromatin"/>
    <property type="evidence" value="ECO:0007669"/>
    <property type="project" value="TreeGrafter"/>
</dbReference>
<dbReference type="EMBL" id="KN846976">
    <property type="protein sequence ID" value="KIW74729.1"/>
    <property type="molecule type" value="Genomic_DNA"/>
</dbReference>
<feature type="region of interest" description="Disordered" evidence="5">
    <location>
        <begin position="1"/>
        <end position="70"/>
    </location>
</feature>
<keyword evidence="1" id="KW-0479">Metal-binding</keyword>
<evidence type="ECO:0000256" key="3">
    <source>
        <dbReference type="ARBA" id="ARBA00022833"/>
    </source>
</evidence>
<dbReference type="Proteomes" id="UP000053029">
    <property type="component" value="Unassembled WGS sequence"/>
</dbReference>
<dbReference type="RefSeq" id="XP_013278537.1">
    <property type="nucleotide sequence ID" value="XM_013423083.1"/>
</dbReference>
<accession>A0A0D2GQM3</accession>
<dbReference type="CDD" id="cd16650">
    <property type="entry name" value="SP-RING_PIAS-like"/>
    <property type="match status" value="1"/>
</dbReference>
<dbReference type="PROSITE" id="PS51044">
    <property type="entry name" value="ZF_SP_RING"/>
    <property type="match status" value="1"/>
</dbReference>
<feature type="compositionally biased region" description="Polar residues" evidence="5">
    <location>
        <begin position="1"/>
        <end position="21"/>
    </location>
</feature>
<sequence length="780" mass="86314">MSLLNSPSKILSQKQPTFTGRTTKRKMDANGDEARVIRPSPVSERLEPSGQQLPTPQESPARPHVTPLSQQLESSLAAIATPESDQSADFSYGRIDMLREACQLNDQFFLLAHLLCSNYLPTTWEFIGPLNLKKEHFDGLGSLCSILCGDTASNPDLSALLRTFPYPREEIVKDTDSPLRPVLADVRSCLEIFHTAFSTLKASASRESVPPAPVQLMTELRLPSPILQKALFYHLYSNYADSSSMFKKVFNLFSEETTKLVGIYTRHPAQLNVSESDFRDLVDAWREGYLQLRAQSLHPAGPHTASRFSTTPANHTTTPCFSSPSSSRSLERHLEPNQVSSGEVGLTAPTQVPQYSERNTSIPSTTPEGEQRSMSSAQSSRVRPPTADSQHVVPSPRSSPSVDRRATPSSTAILPNQASQARRRIPVDARSAPSHITAAASRRAPLHQARTLDQEHEGLTDSSSNVSTTTLYPFVEDAIVLQQCIHAHSPIIQWHVHIPHNVWARRATTLPEGQTNPREREAADGKLHFRLRSVAIDGRGTPPFTPTQADFHKRTSKWPMLASVVINGDIDVDLSNHQRGVGLALDVTDLLIEGDNEIEVVAYFHPTERDSHCMYLMAIELICVATYDEIKAMSTGLPAACIRKEILNSFETNQGGSQDHDLVVKASGIYIDLIDPLTYSVWRTPARSRECRHRECFDLEAFLSSHATGVDKGGLTENHCWKCPICSKDAHPKSLLIDDFLLDVRDTLERNNQLHARGILVSNDGTWVPTFGSSASKDQP</sequence>
<feature type="compositionally biased region" description="Basic and acidic residues" evidence="5">
    <location>
        <begin position="25"/>
        <end position="36"/>
    </location>
</feature>
<dbReference type="HOGENOM" id="CLU_359036_0_0_1"/>
<evidence type="ECO:0000256" key="2">
    <source>
        <dbReference type="ARBA" id="ARBA00022771"/>
    </source>
</evidence>
<dbReference type="GO" id="GO:0008270">
    <property type="term" value="F:zinc ion binding"/>
    <property type="evidence" value="ECO:0007669"/>
    <property type="project" value="UniProtKB-KW"/>
</dbReference>
<dbReference type="GO" id="GO:0061665">
    <property type="term" value="F:SUMO ligase activity"/>
    <property type="evidence" value="ECO:0007669"/>
    <property type="project" value="TreeGrafter"/>
</dbReference>
<feature type="compositionally biased region" description="Polar residues" evidence="5">
    <location>
        <begin position="306"/>
        <end position="321"/>
    </location>
</feature>
<evidence type="ECO:0000259" key="6">
    <source>
        <dbReference type="PROSITE" id="PS51044"/>
    </source>
</evidence>
<dbReference type="GO" id="GO:0016925">
    <property type="term" value="P:protein sumoylation"/>
    <property type="evidence" value="ECO:0007669"/>
    <property type="project" value="TreeGrafter"/>
</dbReference>
<name>A0A0D2GQM3_9EURO</name>
<dbReference type="STRING" id="1442368.A0A0D2GQM3"/>
<feature type="region of interest" description="Disordered" evidence="5">
    <location>
        <begin position="297"/>
        <end position="446"/>
    </location>
</feature>
<organism evidence="7 8">
    <name type="scientific">Fonsecaea pedrosoi CBS 271.37</name>
    <dbReference type="NCBI Taxonomy" id="1442368"/>
    <lineage>
        <taxon>Eukaryota</taxon>
        <taxon>Fungi</taxon>
        <taxon>Dikarya</taxon>
        <taxon>Ascomycota</taxon>
        <taxon>Pezizomycotina</taxon>
        <taxon>Eurotiomycetes</taxon>
        <taxon>Chaetothyriomycetidae</taxon>
        <taxon>Chaetothyriales</taxon>
        <taxon>Herpotrichiellaceae</taxon>
        <taxon>Fonsecaea</taxon>
    </lineage>
</organism>
<evidence type="ECO:0000256" key="4">
    <source>
        <dbReference type="PROSITE-ProRule" id="PRU00452"/>
    </source>
</evidence>
<evidence type="ECO:0000256" key="1">
    <source>
        <dbReference type="ARBA" id="ARBA00022723"/>
    </source>
</evidence>
<protein>
    <recommendedName>
        <fullName evidence="6">SP-RING-type domain-containing protein</fullName>
    </recommendedName>
</protein>
<feature type="compositionally biased region" description="Polar residues" evidence="5">
    <location>
        <begin position="49"/>
        <end position="58"/>
    </location>
</feature>
<dbReference type="PANTHER" id="PTHR10782">
    <property type="entry name" value="ZINC FINGER MIZ DOMAIN-CONTAINING PROTEIN"/>
    <property type="match status" value="1"/>
</dbReference>
<feature type="compositionally biased region" description="Low complexity" evidence="5">
    <location>
        <begin position="392"/>
        <end position="401"/>
    </location>
</feature>
<feature type="domain" description="SP-RING-type" evidence="6">
    <location>
        <begin position="658"/>
        <end position="750"/>
    </location>
</feature>
<gene>
    <name evidence="7" type="ORF">Z517_11499</name>
</gene>
<dbReference type="AlphaFoldDB" id="A0A0D2GQM3"/>
<reference evidence="7 8" key="1">
    <citation type="submission" date="2015-01" db="EMBL/GenBank/DDBJ databases">
        <title>The Genome Sequence of Fonsecaea pedrosoi CBS 271.37.</title>
        <authorList>
            <consortium name="The Broad Institute Genomics Platform"/>
            <person name="Cuomo C."/>
            <person name="de Hoog S."/>
            <person name="Gorbushina A."/>
            <person name="Stielow B."/>
            <person name="Teixiera M."/>
            <person name="Abouelleil A."/>
            <person name="Chapman S.B."/>
            <person name="Priest M."/>
            <person name="Young S.K."/>
            <person name="Wortman J."/>
            <person name="Nusbaum C."/>
            <person name="Birren B."/>
        </authorList>
    </citation>
    <scope>NUCLEOTIDE SEQUENCE [LARGE SCALE GENOMIC DNA]</scope>
    <source>
        <strain evidence="7 8">CBS 271.37</strain>
    </source>
</reference>
<evidence type="ECO:0000313" key="7">
    <source>
        <dbReference type="EMBL" id="KIW74729.1"/>
    </source>
</evidence>
<dbReference type="OrthoDB" id="27975at2759"/>
<dbReference type="InterPro" id="IPR013083">
    <property type="entry name" value="Znf_RING/FYVE/PHD"/>
</dbReference>
<evidence type="ECO:0000313" key="8">
    <source>
        <dbReference type="Proteomes" id="UP000053029"/>
    </source>
</evidence>
<keyword evidence="3" id="KW-0862">Zinc</keyword>
<dbReference type="PANTHER" id="PTHR10782:SF4">
    <property type="entry name" value="TONALLI, ISOFORM E"/>
    <property type="match status" value="1"/>
</dbReference>
<dbReference type="InterPro" id="IPR004181">
    <property type="entry name" value="Znf_MIZ"/>
</dbReference>
<dbReference type="VEuPathDB" id="FungiDB:Z517_11499"/>
<keyword evidence="2 4" id="KW-0863">Zinc-finger</keyword>
<proteinExistence type="predicted"/>
<feature type="compositionally biased region" description="Polar residues" evidence="5">
    <location>
        <begin position="407"/>
        <end position="420"/>
    </location>
</feature>